<dbReference type="KEGG" id="vcn:VOLCADRAFT_100728"/>
<dbReference type="OrthoDB" id="557218at2759"/>
<protein>
    <submittedName>
        <fullName evidence="1">Uncharacterized protein</fullName>
    </submittedName>
</protein>
<dbReference type="GeneID" id="9626348"/>
<dbReference type="RefSeq" id="XP_002959300.1">
    <property type="nucleotide sequence ID" value="XM_002959254.1"/>
</dbReference>
<dbReference type="InParanoid" id="D8UKW1"/>
<proteinExistence type="predicted"/>
<name>D8UKW1_VOLCA</name>
<dbReference type="AlphaFoldDB" id="D8UKW1"/>
<accession>D8UKW1</accession>
<organism evidence="2">
    <name type="scientific">Volvox carteri f. nagariensis</name>
    <dbReference type="NCBI Taxonomy" id="3068"/>
    <lineage>
        <taxon>Eukaryota</taxon>
        <taxon>Viridiplantae</taxon>
        <taxon>Chlorophyta</taxon>
        <taxon>core chlorophytes</taxon>
        <taxon>Chlorophyceae</taxon>
        <taxon>CS clade</taxon>
        <taxon>Chlamydomonadales</taxon>
        <taxon>Volvocaceae</taxon>
        <taxon>Volvox</taxon>
    </lineage>
</organism>
<keyword evidence="2" id="KW-1185">Reference proteome</keyword>
<reference evidence="1 2" key="1">
    <citation type="journal article" date="2010" name="Science">
        <title>Genomic analysis of organismal complexity in the multicellular green alga Volvox carteri.</title>
        <authorList>
            <person name="Prochnik S.E."/>
            <person name="Umen J."/>
            <person name="Nedelcu A.M."/>
            <person name="Hallmann A."/>
            <person name="Miller S.M."/>
            <person name="Nishii I."/>
            <person name="Ferris P."/>
            <person name="Kuo A."/>
            <person name="Mitros T."/>
            <person name="Fritz-Laylin L.K."/>
            <person name="Hellsten U."/>
            <person name="Chapman J."/>
            <person name="Simakov O."/>
            <person name="Rensing S.A."/>
            <person name="Terry A."/>
            <person name="Pangilinan J."/>
            <person name="Kapitonov V."/>
            <person name="Jurka J."/>
            <person name="Salamov A."/>
            <person name="Shapiro H."/>
            <person name="Schmutz J."/>
            <person name="Grimwood J."/>
            <person name="Lindquist E."/>
            <person name="Lucas S."/>
            <person name="Grigoriev I.V."/>
            <person name="Schmitt R."/>
            <person name="Kirk D."/>
            <person name="Rokhsar D.S."/>
        </authorList>
    </citation>
    <scope>NUCLEOTIDE SEQUENCE [LARGE SCALE GENOMIC DNA]</scope>
    <source>
        <strain evidence="2">f. Nagariensis / Eve</strain>
    </source>
</reference>
<gene>
    <name evidence="1" type="ORF">VOLCADRAFT_100728</name>
</gene>
<evidence type="ECO:0000313" key="2">
    <source>
        <dbReference type="Proteomes" id="UP000001058"/>
    </source>
</evidence>
<dbReference type="EMBL" id="GL378466">
    <property type="protein sequence ID" value="EFJ39641.1"/>
    <property type="molecule type" value="Genomic_DNA"/>
</dbReference>
<sequence>MMMFACSIYGGHGSLGWRNFGYNLGDMTAVGLRISEPSRGHYSDITFLLMLGDLSSQPVVSSITVSETGQVLPQYGGNIFVYVGVPVTLCMCCSWPLKRLLEMLVEHF</sequence>
<evidence type="ECO:0000313" key="1">
    <source>
        <dbReference type="EMBL" id="EFJ39641.1"/>
    </source>
</evidence>
<dbReference type="Proteomes" id="UP000001058">
    <property type="component" value="Unassembled WGS sequence"/>
</dbReference>